<dbReference type="STRING" id="283909.R7TH51"/>
<dbReference type="InterPro" id="IPR017853">
    <property type="entry name" value="GH"/>
</dbReference>
<proteinExistence type="inferred from homology"/>
<dbReference type="PRINTS" id="PR00738">
    <property type="entry name" value="GLHYDRLASE20"/>
</dbReference>
<evidence type="ECO:0000313" key="6">
    <source>
        <dbReference type="EMBL" id="ELT93034.1"/>
    </source>
</evidence>
<dbReference type="GO" id="GO:0005764">
    <property type="term" value="C:lysosome"/>
    <property type="evidence" value="ECO:0007669"/>
    <property type="project" value="TreeGrafter"/>
</dbReference>
<dbReference type="PANTHER" id="PTHR22600">
    <property type="entry name" value="BETA-HEXOSAMINIDASE"/>
    <property type="match status" value="1"/>
</dbReference>
<dbReference type="Pfam" id="PF00728">
    <property type="entry name" value="Glyco_hydro_20"/>
    <property type="match status" value="1"/>
</dbReference>
<dbReference type="GO" id="GO:0005975">
    <property type="term" value="P:carbohydrate metabolic process"/>
    <property type="evidence" value="ECO:0007669"/>
    <property type="project" value="InterPro"/>
</dbReference>
<dbReference type="GO" id="GO:0030203">
    <property type="term" value="P:glycosaminoglycan metabolic process"/>
    <property type="evidence" value="ECO:0007669"/>
    <property type="project" value="TreeGrafter"/>
</dbReference>
<dbReference type="EMBL" id="AMQN01030108">
    <property type="status" value="NOT_ANNOTATED_CDS"/>
    <property type="molecule type" value="Genomic_DNA"/>
</dbReference>
<evidence type="ECO:0000256" key="4">
    <source>
        <dbReference type="ARBA" id="ARBA00022801"/>
    </source>
</evidence>
<feature type="non-terminal residue" evidence="6">
    <location>
        <position position="1"/>
    </location>
</feature>
<evidence type="ECO:0000256" key="2">
    <source>
        <dbReference type="ARBA" id="ARBA00006285"/>
    </source>
</evidence>
<keyword evidence="8" id="KW-1185">Reference proteome</keyword>
<evidence type="ECO:0000313" key="7">
    <source>
        <dbReference type="EnsemblMetazoa" id="CapteP41117"/>
    </source>
</evidence>
<evidence type="ECO:0000313" key="8">
    <source>
        <dbReference type="Proteomes" id="UP000014760"/>
    </source>
</evidence>
<evidence type="ECO:0000256" key="3">
    <source>
        <dbReference type="ARBA" id="ARBA00012663"/>
    </source>
</evidence>
<dbReference type="EnsemblMetazoa" id="CapteT41117">
    <property type="protein sequence ID" value="CapteP41117"/>
    <property type="gene ID" value="CapteG41117"/>
</dbReference>
<dbReference type="AlphaFoldDB" id="R7TH51"/>
<dbReference type="InterPro" id="IPR015883">
    <property type="entry name" value="Glyco_hydro_20_cat"/>
</dbReference>
<dbReference type="SUPFAM" id="SSF51445">
    <property type="entry name" value="(Trans)glycosidases"/>
    <property type="match status" value="1"/>
</dbReference>
<reference evidence="8" key="1">
    <citation type="submission" date="2012-12" db="EMBL/GenBank/DDBJ databases">
        <authorList>
            <person name="Hellsten U."/>
            <person name="Grimwood J."/>
            <person name="Chapman J.A."/>
            <person name="Shapiro H."/>
            <person name="Aerts A."/>
            <person name="Otillar R.P."/>
            <person name="Terry A.Y."/>
            <person name="Boore J.L."/>
            <person name="Simakov O."/>
            <person name="Marletaz F."/>
            <person name="Cho S.-J."/>
            <person name="Edsinger-Gonzales E."/>
            <person name="Havlak P."/>
            <person name="Kuo D.-H."/>
            <person name="Larsson T."/>
            <person name="Lv J."/>
            <person name="Arendt D."/>
            <person name="Savage R."/>
            <person name="Osoegawa K."/>
            <person name="de Jong P."/>
            <person name="Lindberg D.R."/>
            <person name="Seaver E.C."/>
            <person name="Weisblat D.A."/>
            <person name="Putnam N.H."/>
            <person name="Grigoriev I.V."/>
            <person name="Rokhsar D.S."/>
        </authorList>
    </citation>
    <scope>NUCLEOTIDE SEQUENCE</scope>
    <source>
        <strain evidence="8">I ESC-2004</strain>
    </source>
</reference>
<reference evidence="7" key="3">
    <citation type="submission" date="2015-06" db="UniProtKB">
        <authorList>
            <consortium name="EnsemblMetazoa"/>
        </authorList>
    </citation>
    <scope>IDENTIFICATION</scope>
</reference>
<dbReference type="OrthoDB" id="10054973at2759"/>
<dbReference type="OMA" id="CAHEHQL"/>
<comment type="similarity">
    <text evidence="2">Belongs to the glycosyl hydrolase 20 family.</text>
</comment>
<keyword evidence="4" id="KW-0378">Hydrolase</keyword>
<dbReference type="EMBL" id="KB309918">
    <property type="protein sequence ID" value="ELT93034.1"/>
    <property type="molecule type" value="Genomic_DNA"/>
</dbReference>
<protein>
    <recommendedName>
        <fullName evidence="3">beta-N-acetylhexosaminidase</fullName>
        <ecNumber evidence="3">3.2.1.52</ecNumber>
    </recommendedName>
</protein>
<feature type="domain" description="Glycoside hydrolase family 20 catalytic" evidence="5">
    <location>
        <begin position="23"/>
        <end position="85"/>
    </location>
</feature>
<reference evidence="6 8" key="2">
    <citation type="journal article" date="2013" name="Nature">
        <title>Insights into bilaterian evolution from three spiralian genomes.</title>
        <authorList>
            <person name="Simakov O."/>
            <person name="Marletaz F."/>
            <person name="Cho S.J."/>
            <person name="Edsinger-Gonzales E."/>
            <person name="Havlak P."/>
            <person name="Hellsten U."/>
            <person name="Kuo D.H."/>
            <person name="Larsson T."/>
            <person name="Lv J."/>
            <person name="Arendt D."/>
            <person name="Savage R."/>
            <person name="Osoegawa K."/>
            <person name="de Jong P."/>
            <person name="Grimwood J."/>
            <person name="Chapman J.A."/>
            <person name="Shapiro H."/>
            <person name="Aerts A."/>
            <person name="Otillar R.P."/>
            <person name="Terry A.Y."/>
            <person name="Boore J.L."/>
            <person name="Grigoriev I.V."/>
            <person name="Lindberg D.R."/>
            <person name="Seaver E.C."/>
            <person name="Weisblat D.A."/>
            <person name="Putnam N.H."/>
            <person name="Rokhsar D.S."/>
        </authorList>
    </citation>
    <scope>NUCLEOTIDE SEQUENCE</scope>
    <source>
        <strain evidence="6 8">I ESC-2004</strain>
    </source>
</reference>
<evidence type="ECO:0000256" key="1">
    <source>
        <dbReference type="ARBA" id="ARBA00001231"/>
    </source>
</evidence>
<dbReference type="PANTHER" id="PTHR22600:SF21">
    <property type="entry name" value="BETA-HEXOSAMINIDASE A"/>
    <property type="match status" value="1"/>
</dbReference>
<dbReference type="Proteomes" id="UP000014760">
    <property type="component" value="Unassembled WGS sequence"/>
</dbReference>
<name>R7TH51_CAPTE</name>
<dbReference type="GO" id="GO:0006689">
    <property type="term" value="P:ganglioside catabolic process"/>
    <property type="evidence" value="ECO:0007669"/>
    <property type="project" value="TreeGrafter"/>
</dbReference>
<accession>R7TH51</accession>
<dbReference type="HOGENOM" id="CLU_2190478_0_0_1"/>
<evidence type="ECO:0000259" key="5">
    <source>
        <dbReference type="Pfam" id="PF00728"/>
    </source>
</evidence>
<gene>
    <name evidence="6" type="ORF">CAPTEDRAFT_41117</name>
</gene>
<dbReference type="Gene3D" id="3.20.20.80">
    <property type="entry name" value="Glycosidases"/>
    <property type="match status" value="1"/>
</dbReference>
<dbReference type="GO" id="GO:0016020">
    <property type="term" value="C:membrane"/>
    <property type="evidence" value="ECO:0007669"/>
    <property type="project" value="TreeGrafter"/>
</dbReference>
<dbReference type="GO" id="GO:0004563">
    <property type="term" value="F:beta-N-acetylhexosaminidase activity"/>
    <property type="evidence" value="ECO:0007669"/>
    <property type="project" value="UniProtKB-EC"/>
</dbReference>
<sequence length="109" mass="12384">EVAMTTNLGLQTLYSTCWYLNYIKYGDDWSAQYACNPQDFNGTKAQKDLVIGGELCMWGEFVDATDLISRTWPRGSAVAERLWSPEDVTDHNAAAPRIEEQRCRMVRDG</sequence>
<comment type="catalytic activity">
    <reaction evidence="1">
        <text>Hydrolysis of terminal non-reducing N-acetyl-D-hexosamine residues in N-acetyl-beta-D-hexosaminides.</text>
        <dbReference type="EC" id="3.2.1.52"/>
    </reaction>
</comment>
<feature type="non-terminal residue" evidence="6">
    <location>
        <position position="109"/>
    </location>
</feature>
<dbReference type="InterPro" id="IPR025705">
    <property type="entry name" value="Beta_hexosaminidase_sua/sub"/>
</dbReference>
<dbReference type="EC" id="3.2.1.52" evidence="3"/>
<organism evidence="6">
    <name type="scientific">Capitella teleta</name>
    <name type="common">Polychaete worm</name>
    <dbReference type="NCBI Taxonomy" id="283909"/>
    <lineage>
        <taxon>Eukaryota</taxon>
        <taxon>Metazoa</taxon>
        <taxon>Spiralia</taxon>
        <taxon>Lophotrochozoa</taxon>
        <taxon>Annelida</taxon>
        <taxon>Polychaeta</taxon>
        <taxon>Sedentaria</taxon>
        <taxon>Scolecida</taxon>
        <taxon>Capitellidae</taxon>
        <taxon>Capitella</taxon>
    </lineage>
</organism>